<name>A0AAW4L6M9_9BACT</name>
<protein>
    <submittedName>
        <fullName evidence="2">PilZ domain-containing protein</fullName>
    </submittedName>
</protein>
<reference evidence="2 3" key="1">
    <citation type="submission" date="2021-05" db="EMBL/GenBank/DDBJ databases">
        <title>The draft genome of Geobacter pelophilus DSM 12255.</title>
        <authorList>
            <person name="Xu Z."/>
            <person name="Masuda Y."/>
            <person name="Itoh H."/>
            <person name="Senoo K."/>
        </authorList>
    </citation>
    <scope>NUCLEOTIDE SEQUENCE [LARGE SCALE GENOMIC DNA]</scope>
    <source>
        <strain evidence="2 3">DSM 12255</strain>
    </source>
</reference>
<dbReference type="GO" id="GO:0035438">
    <property type="term" value="F:cyclic-di-GMP binding"/>
    <property type="evidence" value="ECO:0007669"/>
    <property type="project" value="InterPro"/>
</dbReference>
<evidence type="ECO:0000313" key="3">
    <source>
        <dbReference type="Proteomes" id="UP000811899"/>
    </source>
</evidence>
<sequence length="125" mass="14025">MEKRKYSRVPFHAPVFVSSRGRTYAGEVENVCHGGMFIKTYGDFSAGEQVLVSVSFIEGSSNLSVTMPGRVARQTSDGVALHSPHIDTHSLIHLEYLMASNNDKRDQLMTDFVDYVTSQQDRRLL</sequence>
<evidence type="ECO:0000313" key="2">
    <source>
        <dbReference type="EMBL" id="MBT0663891.1"/>
    </source>
</evidence>
<accession>A0AAW4L6M9</accession>
<dbReference type="Pfam" id="PF07238">
    <property type="entry name" value="PilZ"/>
    <property type="match status" value="1"/>
</dbReference>
<dbReference type="InterPro" id="IPR009875">
    <property type="entry name" value="PilZ_domain"/>
</dbReference>
<dbReference type="AlphaFoldDB" id="A0AAW4L6M9"/>
<comment type="caution">
    <text evidence="2">The sequence shown here is derived from an EMBL/GenBank/DDBJ whole genome shotgun (WGS) entry which is preliminary data.</text>
</comment>
<gene>
    <name evidence="2" type="ORF">KI809_06205</name>
</gene>
<keyword evidence="3" id="KW-1185">Reference proteome</keyword>
<dbReference type="SUPFAM" id="SSF141371">
    <property type="entry name" value="PilZ domain-like"/>
    <property type="match status" value="1"/>
</dbReference>
<dbReference type="EMBL" id="JAHCVJ010000002">
    <property type="protein sequence ID" value="MBT0663891.1"/>
    <property type="molecule type" value="Genomic_DNA"/>
</dbReference>
<dbReference type="Gene3D" id="2.40.10.220">
    <property type="entry name" value="predicted glycosyltransferase like domains"/>
    <property type="match status" value="1"/>
</dbReference>
<evidence type="ECO:0000259" key="1">
    <source>
        <dbReference type="Pfam" id="PF07238"/>
    </source>
</evidence>
<dbReference type="RefSeq" id="WP_214170669.1">
    <property type="nucleotide sequence ID" value="NZ_JAHCVJ010000002.1"/>
</dbReference>
<feature type="domain" description="PilZ" evidence="1">
    <location>
        <begin position="2"/>
        <end position="98"/>
    </location>
</feature>
<dbReference type="Proteomes" id="UP000811899">
    <property type="component" value="Unassembled WGS sequence"/>
</dbReference>
<proteinExistence type="predicted"/>
<organism evidence="2 3">
    <name type="scientific">Geoanaerobacter pelophilus</name>
    <dbReference type="NCBI Taxonomy" id="60036"/>
    <lineage>
        <taxon>Bacteria</taxon>
        <taxon>Pseudomonadati</taxon>
        <taxon>Thermodesulfobacteriota</taxon>
        <taxon>Desulfuromonadia</taxon>
        <taxon>Geobacterales</taxon>
        <taxon>Geobacteraceae</taxon>
        <taxon>Geoanaerobacter</taxon>
    </lineage>
</organism>